<dbReference type="Pfam" id="PF14792">
    <property type="entry name" value="DNA_pol_B_palm"/>
    <property type="match status" value="1"/>
</dbReference>
<dbReference type="AlphaFoldDB" id="A0A9W8U283"/>
<dbReference type="GO" id="GO:0005634">
    <property type="term" value="C:nucleus"/>
    <property type="evidence" value="ECO:0007669"/>
    <property type="project" value="TreeGrafter"/>
</dbReference>
<dbReference type="PANTHER" id="PTHR11276:SF28">
    <property type="entry name" value="DNA POLYMERASE LAMBDA"/>
    <property type="match status" value="1"/>
</dbReference>
<dbReference type="InterPro" id="IPR028207">
    <property type="entry name" value="DNA_pol_B_palm_palm"/>
</dbReference>
<evidence type="ECO:0000256" key="3">
    <source>
        <dbReference type="ARBA" id="ARBA00022695"/>
    </source>
</evidence>
<keyword evidence="5" id="KW-0472">Membrane</keyword>
<evidence type="ECO:0000259" key="6">
    <source>
        <dbReference type="SMART" id="SM00483"/>
    </source>
</evidence>
<dbReference type="InterPro" id="IPR002054">
    <property type="entry name" value="DNA-dir_DNA_pol_X"/>
</dbReference>
<dbReference type="PANTHER" id="PTHR11276">
    <property type="entry name" value="DNA POLYMERASE TYPE-X FAMILY MEMBER"/>
    <property type="match status" value="1"/>
</dbReference>
<dbReference type="InterPro" id="IPR027421">
    <property type="entry name" value="DNA_pol_lamdba_lyase_dom_sf"/>
</dbReference>
<dbReference type="InterPro" id="IPR029398">
    <property type="entry name" value="PolB_thumb"/>
</dbReference>
<evidence type="ECO:0000313" key="8">
    <source>
        <dbReference type="Proteomes" id="UP001142393"/>
    </source>
</evidence>
<dbReference type="SUPFAM" id="SSF47802">
    <property type="entry name" value="DNA polymerase beta, N-terminal domain-like"/>
    <property type="match status" value="1"/>
</dbReference>
<accession>A0A9W8U283</accession>
<dbReference type="InterPro" id="IPR022312">
    <property type="entry name" value="DNA_pol_X"/>
</dbReference>
<proteinExistence type="predicted"/>
<dbReference type="InterPro" id="IPR043519">
    <property type="entry name" value="NT_sf"/>
</dbReference>
<keyword evidence="5" id="KW-1133">Transmembrane helix</keyword>
<reference evidence="7 8" key="1">
    <citation type="journal article" date="2023" name="Proc. Natl. Acad. Sci. U.S.A.">
        <title>A global phylogenomic analysis of the shiitake genus Lentinula.</title>
        <authorList>
            <person name="Sierra-Patev S."/>
            <person name="Min B."/>
            <person name="Naranjo-Ortiz M."/>
            <person name="Looney B."/>
            <person name="Konkel Z."/>
            <person name="Slot J.C."/>
            <person name="Sakamoto Y."/>
            <person name="Steenwyk J.L."/>
            <person name="Rokas A."/>
            <person name="Carro J."/>
            <person name="Camarero S."/>
            <person name="Ferreira P."/>
            <person name="Molpeceres G."/>
            <person name="Ruiz-Duenas F.J."/>
            <person name="Serrano A."/>
            <person name="Henrissat B."/>
            <person name="Drula E."/>
            <person name="Hughes K.W."/>
            <person name="Mata J.L."/>
            <person name="Ishikawa N.K."/>
            <person name="Vargas-Isla R."/>
            <person name="Ushijima S."/>
            <person name="Smith C.A."/>
            <person name="Donoghue J."/>
            <person name="Ahrendt S."/>
            <person name="Andreopoulos W."/>
            <person name="He G."/>
            <person name="LaButti K."/>
            <person name="Lipzen A."/>
            <person name="Ng V."/>
            <person name="Riley R."/>
            <person name="Sandor L."/>
            <person name="Barry K."/>
            <person name="Martinez A.T."/>
            <person name="Xiao Y."/>
            <person name="Gibbons J.G."/>
            <person name="Terashima K."/>
            <person name="Grigoriev I.V."/>
            <person name="Hibbett D."/>
        </authorList>
    </citation>
    <scope>NUCLEOTIDE SEQUENCE [LARGE SCALE GENOMIC DNA]</scope>
    <source>
        <strain evidence="7 8">TFB7810</strain>
    </source>
</reference>
<dbReference type="Gene3D" id="3.30.210.10">
    <property type="entry name" value="DNA polymerase, thumb domain"/>
    <property type="match status" value="1"/>
</dbReference>
<dbReference type="InterPro" id="IPR037160">
    <property type="entry name" value="DNA_Pol_thumb_sf"/>
</dbReference>
<dbReference type="EMBL" id="JANVFU010000001">
    <property type="protein sequence ID" value="KAJ3749842.1"/>
    <property type="molecule type" value="Genomic_DNA"/>
</dbReference>
<evidence type="ECO:0000256" key="5">
    <source>
        <dbReference type="SAM" id="Phobius"/>
    </source>
</evidence>
<dbReference type="Proteomes" id="UP001142393">
    <property type="component" value="Unassembled WGS sequence"/>
</dbReference>
<dbReference type="Gene3D" id="1.10.150.110">
    <property type="entry name" value="DNA polymerase beta, N-terminal domain-like"/>
    <property type="match status" value="1"/>
</dbReference>
<sequence length="269" mass="30688">MANSTPYLRNFKNSTKSNLLKMTIGEYTAIVRIWLGIRALRAHPTRIKSLEDTQKIPGIGKKTAQKDSISKNRRRPVKVVSIFTKIYGVALTHHIVVQVSKLQRCDLNSRMPREEAKAIFELIKPIALRIDPKLVVEIMGSYRRGKADCGDIDILITLCPLIILNHSKLYIMVFAAFLMFQGDDMFNRSMRLLANKMGYSLNQRGLYAGVVRDPRNRTVKLNTGNLITSETEVEIFKALGVPWREPHERVTYYQDIAKAEVKKKMTNAP</sequence>
<evidence type="ECO:0000256" key="4">
    <source>
        <dbReference type="ARBA" id="ARBA00022705"/>
    </source>
</evidence>
<keyword evidence="2" id="KW-0808">Transferase</keyword>
<dbReference type="Gene3D" id="3.30.460.10">
    <property type="entry name" value="Beta Polymerase, domain 2"/>
    <property type="match status" value="1"/>
</dbReference>
<keyword evidence="1" id="KW-0237">DNA synthesis</keyword>
<feature type="domain" description="DNA-directed DNA polymerase X" evidence="6">
    <location>
        <begin position="1"/>
        <end position="250"/>
    </location>
</feature>
<comment type="caution">
    <text evidence="7">The sequence shown here is derived from an EMBL/GenBank/DDBJ whole genome shotgun (WGS) entry which is preliminary data.</text>
</comment>
<dbReference type="GO" id="GO:0006303">
    <property type="term" value="P:double-strand break repair via nonhomologous end joining"/>
    <property type="evidence" value="ECO:0007669"/>
    <property type="project" value="TreeGrafter"/>
</dbReference>
<feature type="transmembrane region" description="Helical" evidence="5">
    <location>
        <begin position="154"/>
        <end position="180"/>
    </location>
</feature>
<dbReference type="SUPFAM" id="SSF81301">
    <property type="entry name" value="Nucleotidyltransferase"/>
    <property type="match status" value="1"/>
</dbReference>
<dbReference type="Pfam" id="PF14791">
    <property type="entry name" value="DNA_pol_B_thumb"/>
    <property type="match status" value="1"/>
</dbReference>
<gene>
    <name evidence="7" type="ORF">DFH05DRAFT_1454994</name>
</gene>
<keyword evidence="4" id="KW-0235">DNA replication</keyword>
<name>A0A9W8U283_9AGAR</name>
<keyword evidence="5" id="KW-0812">Transmembrane</keyword>
<protein>
    <submittedName>
        <fullName evidence="7">Nucleotidyltransferase</fullName>
    </submittedName>
</protein>
<organism evidence="7 8">
    <name type="scientific">Lentinula detonsa</name>
    <dbReference type="NCBI Taxonomy" id="2804962"/>
    <lineage>
        <taxon>Eukaryota</taxon>
        <taxon>Fungi</taxon>
        <taxon>Dikarya</taxon>
        <taxon>Basidiomycota</taxon>
        <taxon>Agaricomycotina</taxon>
        <taxon>Agaricomycetes</taxon>
        <taxon>Agaricomycetidae</taxon>
        <taxon>Agaricales</taxon>
        <taxon>Marasmiineae</taxon>
        <taxon>Omphalotaceae</taxon>
        <taxon>Lentinula</taxon>
    </lineage>
</organism>
<evidence type="ECO:0000313" key="7">
    <source>
        <dbReference type="EMBL" id="KAJ3749842.1"/>
    </source>
</evidence>
<dbReference type="GO" id="GO:0003677">
    <property type="term" value="F:DNA binding"/>
    <property type="evidence" value="ECO:0007669"/>
    <property type="project" value="InterPro"/>
</dbReference>
<evidence type="ECO:0000256" key="1">
    <source>
        <dbReference type="ARBA" id="ARBA00022634"/>
    </source>
</evidence>
<evidence type="ECO:0000256" key="2">
    <source>
        <dbReference type="ARBA" id="ARBA00022679"/>
    </source>
</evidence>
<keyword evidence="3" id="KW-0548">Nucleotidyltransferase</keyword>
<dbReference type="SMART" id="SM00483">
    <property type="entry name" value="POLXc"/>
    <property type="match status" value="1"/>
</dbReference>
<dbReference type="GO" id="GO:0003887">
    <property type="term" value="F:DNA-directed DNA polymerase activity"/>
    <property type="evidence" value="ECO:0007669"/>
    <property type="project" value="InterPro"/>
</dbReference>
<keyword evidence="8" id="KW-1185">Reference proteome</keyword>